<dbReference type="PROSITE" id="PS50928">
    <property type="entry name" value="ABC_TM1"/>
    <property type="match status" value="1"/>
</dbReference>
<dbReference type="InterPro" id="IPR051393">
    <property type="entry name" value="ABC_transporter_permease"/>
</dbReference>
<gene>
    <name evidence="9" type="ORF">G3572_21610</name>
</gene>
<feature type="transmembrane region" description="Helical" evidence="7">
    <location>
        <begin position="93"/>
        <end position="113"/>
    </location>
</feature>
<comment type="similarity">
    <text evidence="7">Belongs to the binding-protein-dependent transport system permease family.</text>
</comment>
<dbReference type="GO" id="GO:0005886">
    <property type="term" value="C:plasma membrane"/>
    <property type="evidence" value="ECO:0007669"/>
    <property type="project" value="UniProtKB-SubCell"/>
</dbReference>
<dbReference type="SUPFAM" id="SSF161098">
    <property type="entry name" value="MetI-like"/>
    <property type="match status" value="1"/>
</dbReference>
<evidence type="ECO:0000256" key="1">
    <source>
        <dbReference type="ARBA" id="ARBA00004651"/>
    </source>
</evidence>
<dbReference type="Proteomes" id="UP000481421">
    <property type="component" value="Unassembled WGS sequence"/>
</dbReference>
<feature type="domain" description="ABC transmembrane type-1" evidence="8">
    <location>
        <begin position="56"/>
        <end position="267"/>
    </location>
</feature>
<dbReference type="CDD" id="cd06261">
    <property type="entry name" value="TM_PBP2"/>
    <property type="match status" value="1"/>
</dbReference>
<evidence type="ECO:0000256" key="7">
    <source>
        <dbReference type="RuleBase" id="RU363032"/>
    </source>
</evidence>
<evidence type="ECO:0000256" key="2">
    <source>
        <dbReference type="ARBA" id="ARBA00022448"/>
    </source>
</evidence>
<keyword evidence="4 7" id="KW-0812">Transmembrane</keyword>
<dbReference type="GO" id="GO:0055085">
    <property type="term" value="P:transmembrane transport"/>
    <property type="evidence" value="ECO:0007669"/>
    <property type="project" value="InterPro"/>
</dbReference>
<accession>A0A6B3RTQ2</accession>
<evidence type="ECO:0000256" key="4">
    <source>
        <dbReference type="ARBA" id="ARBA00022692"/>
    </source>
</evidence>
<comment type="caution">
    <text evidence="9">The sequence shown here is derived from an EMBL/GenBank/DDBJ whole genome shotgun (WGS) entry which is preliminary data.</text>
</comment>
<comment type="subcellular location">
    <subcellularLocation>
        <location evidence="1 7">Cell membrane</location>
        <topology evidence="1 7">Multi-pass membrane protein</topology>
    </subcellularLocation>
</comment>
<dbReference type="AlphaFoldDB" id="A0A6B3RTQ2"/>
<keyword evidence="6 7" id="KW-0472">Membrane</keyword>
<dbReference type="PANTHER" id="PTHR30193">
    <property type="entry name" value="ABC TRANSPORTER PERMEASE PROTEIN"/>
    <property type="match status" value="1"/>
</dbReference>
<keyword evidence="5 7" id="KW-1133">Transmembrane helix</keyword>
<feature type="transmembrane region" description="Helical" evidence="7">
    <location>
        <begin position="200"/>
        <end position="221"/>
    </location>
</feature>
<evidence type="ECO:0000256" key="3">
    <source>
        <dbReference type="ARBA" id="ARBA00022475"/>
    </source>
</evidence>
<evidence type="ECO:0000256" key="5">
    <source>
        <dbReference type="ARBA" id="ARBA00022989"/>
    </source>
</evidence>
<dbReference type="Pfam" id="PF00528">
    <property type="entry name" value="BPD_transp_1"/>
    <property type="match status" value="1"/>
</dbReference>
<evidence type="ECO:0000313" key="9">
    <source>
        <dbReference type="EMBL" id="NEX48793.1"/>
    </source>
</evidence>
<dbReference type="Gene3D" id="1.10.3720.10">
    <property type="entry name" value="MetI-like"/>
    <property type="match status" value="1"/>
</dbReference>
<keyword evidence="3" id="KW-1003">Cell membrane</keyword>
<protein>
    <submittedName>
        <fullName evidence="9">Sugar ABC transporter permease</fullName>
    </submittedName>
</protein>
<feature type="transmembrane region" description="Helical" evidence="7">
    <location>
        <begin position="143"/>
        <end position="164"/>
    </location>
</feature>
<keyword evidence="2 7" id="KW-0813">Transport</keyword>
<dbReference type="InterPro" id="IPR035906">
    <property type="entry name" value="MetI-like_sf"/>
</dbReference>
<feature type="transmembrane region" description="Helical" evidence="7">
    <location>
        <begin position="60"/>
        <end position="81"/>
    </location>
</feature>
<reference evidence="9 10" key="1">
    <citation type="submission" date="2020-02" db="EMBL/GenBank/DDBJ databases">
        <title>Rhodobacter algicola sp. nov., isolated from microalga culture.</title>
        <authorList>
            <person name="Park C.-Y."/>
        </authorList>
    </citation>
    <scope>NUCLEOTIDE SEQUENCE [LARGE SCALE GENOMIC DNA]</scope>
    <source>
        <strain evidence="9 10">ETT8</strain>
    </source>
</reference>
<dbReference type="PANTHER" id="PTHR30193:SF37">
    <property type="entry name" value="INNER MEMBRANE ABC TRANSPORTER PERMEASE PROTEIN YCJO"/>
    <property type="match status" value="1"/>
</dbReference>
<dbReference type="EMBL" id="JAAIKE010000020">
    <property type="protein sequence ID" value="NEX48793.1"/>
    <property type="molecule type" value="Genomic_DNA"/>
</dbReference>
<sequence length="275" mass="29581">MLITLAGFLGPALLTLFAFRILPTVLAGYQSLQTRGGIGFANYVDLWTSPTFLNSIKVTLIYNLVLNPLQIVIAIALALLLNQSVPGRTLGRIAVFLPVAAPLAVASLVWGIAMRPSDGALNAILGALGIGAQPWLTSADQALMSIMIIVTWAGVGYWTVFLIAGLREIPDELYEAATIDGAGWWKCLFFVTLPMLKRTILFVLVANTVGNFLVFAPVQILTRGGPQGSTNLFIHEIYQLGFSFADMPAASAGVVLLLVCMLLFVAAQFRLLRSE</sequence>
<proteinExistence type="inferred from homology"/>
<organism evidence="9 10">
    <name type="scientific">Pseudotabrizicola algicola</name>
    <dbReference type="NCBI Taxonomy" id="2709381"/>
    <lineage>
        <taxon>Bacteria</taxon>
        <taxon>Pseudomonadati</taxon>
        <taxon>Pseudomonadota</taxon>
        <taxon>Alphaproteobacteria</taxon>
        <taxon>Rhodobacterales</taxon>
        <taxon>Paracoccaceae</taxon>
        <taxon>Pseudotabrizicola</taxon>
    </lineage>
</organism>
<evidence type="ECO:0000256" key="6">
    <source>
        <dbReference type="ARBA" id="ARBA00023136"/>
    </source>
</evidence>
<keyword evidence="10" id="KW-1185">Reference proteome</keyword>
<feature type="transmembrane region" description="Helical" evidence="7">
    <location>
        <begin position="249"/>
        <end position="272"/>
    </location>
</feature>
<evidence type="ECO:0000259" key="8">
    <source>
        <dbReference type="PROSITE" id="PS50928"/>
    </source>
</evidence>
<evidence type="ECO:0000313" key="10">
    <source>
        <dbReference type="Proteomes" id="UP000481421"/>
    </source>
</evidence>
<dbReference type="InterPro" id="IPR000515">
    <property type="entry name" value="MetI-like"/>
</dbReference>
<name>A0A6B3RTQ2_9RHOB</name>